<proteinExistence type="predicted"/>
<evidence type="ECO:0000256" key="2">
    <source>
        <dbReference type="ARBA" id="ARBA00012489"/>
    </source>
</evidence>
<dbReference type="PANTHER" id="PTHR12792:SF0">
    <property type="entry name" value="SEPARIN"/>
    <property type="match status" value="1"/>
</dbReference>
<dbReference type="PROSITE" id="PS51700">
    <property type="entry name" value="SEPARIN"/>
    <property type="match status" value="1"/>
</dbReference>
<dbReference type="GO" id="GO:0006508">
    <property type="term" value="P:proteolysis"/>
    <property type="evidence" value="ECO:0007669"/>
    <property type="project" value="InterPro"/>
</dbReference>
<comment type="caution">
    <text evidence="6">The sequence shown here is derived from an EMBL/GenBank/DDBJ whole genome shotgun (WGS) entry which is preliminary data.</text>
</comment>
<dbReference type="AlphaFoldDB" id="A0A834IJC7"/>
<evidence type="ECO:0000313" key="7">
    <source>
        <dbReference type="Proteomes" id="UP000625711"/>
    </source>
</evidence>
<dbReference type="Pfam" id="PF03568">
    <property type="entry name" value="Separin_C"/>
    <property type="match status" value="1"/>
</dbReference>
<evidence type="ECO:0000256" key="4">
    <source>
        <dbReference type="ARBA" id="ARBA00022829"/>
    </source>
</evidence>
<name>A0A834IJC7_RHYFE</name>
<organism evidence="6 7">
    <name type="scientific">Rhynchophorus ferrugineus</name>
    <name type="common">Red palm weevil</name>
    <name type="synonym">Curculio ferrugineus</name>
    <dbReference type="NCBI Taxonomy" id="354439"/>
    <lineage>
        <taxon>Eukaryota</taxon>
        <taxon>Metazoa</taxon>
        <taxon>Ecdysozoa</taxon>
        <taxon>Arthropoda</taxon>
        <taxon>Hexapoda</taxon>
        <taxon>Insecta</taxon>
        <taxon>Pterygota</taxon>
        <taxon>Neoptera</taxon>
        <taxon>Endopterygota</taxon>
        <taxon>Coleoptera</taxon>
        <taxon>Polyphaga</taxon>
        <taxon>Cucujiformia</taxon>
        <taxon>Curculionidae</taxon>
        <taxon>Dryophthorinae</taxon>
        <taxon>Rhynchophorus</taxon>
    </lineage>
</organism>
<dbReference type="GO" id="GO:0004197">
    <property type="term" value="F:cysteine-type endopeptidase activity"/>
    <property type="evidence" value="ECO:0007669"/>
    <property type="project" value="InterPro"/>
</dbReference>
<keyword evidence="3" id="KW-0378">Hydrolase</keyword>
<evidence type="ECO:0000256" key="3">
    <source>
        <dbReference type="ARBA" id="ARBA00022801"/>
    </source>
</evidence>
<dbReference type="InterPro" id="IPR030397">
    <property type="entry name" value="SEPARIN_core_dom"/>
</dbReference>
<evidence type="ECO:0000256" key="1">
    <source>
        <dbReference type="ARBA" id="ARBA00000451"/>
    </source>
</evidence>
<reference evidence="6" key="1">
    <citation type="submission" date="2020-08" db="EMBL/GenBank/DDBJ databases">
        <title>Genome sequencing and assembly of the red palm weevil Rhynchophorus ferrugineus.</title>
        <authorList>
            <person name="Dias G.B."/>
            <person name="Bergman C.M."/>
            <person name="Manee M."/>
        </authorList>
    </citation>
    <scope>NUCLEOTIDE SEQUENCE</scope>
    <source>
        <strain evidence="6">AA-2017</strain>
        <tissue evidence="6">Whole larva</tissue>
    </source>
</reference>
<sequence length="598" mass="70105">MEHPEHLLKVEDILKELDSISNINHIARSGLAHQRSQKFKADMCTDDELSQIYCLVDSHVPTLRERAAMRYERLLSKSEVDEETANQLKFLKDIILTKCPSNINERIQEIMKQVYEMPKEWTLIQLTSQHTPAELQNLNAKKFETNGIYITVFNCGQNEFQPFMVKADKPTEYSNKIELIQEVVALISANKERLMNNSGRKNFKNYREKMEYCRDRDRVDENMSILVDKMEKSWLKHWRCLFIGKYQNNEIETYIQKSVENYLKNEQLLVKSRCLDILYRVVKGAYLLDSYEIEDAIEYCLESNDKLVLNKFSNFLLTLNKDINSIYKDISRHPVILIVDECLDCLPWEMMQVLRNQPVSRLPSFHFVYLLFKTHEKDIEDGHKIIRNYNSGAYIVNPDRNLDLMERRMMCFYKYWVSDWHGIHDRKPTNDEFISMLTDTEIFLYNGHGNGAHIMSVDSLQRKYVKAVVMLFGCGSIRINKLGPQTEMYSSYHMYLISRCPCVVGMLWEVTDIDTDVLTAEFISNWIPSKASIHWSNLDKASWTKGIDSSKFVPIQQFQGRELNNPELLRALCHSKNTAKYYMTKAACVVRGLPVKIK</sequence>
<dbReference type="GO" id="GO:0005737">
    <property type="term" value="C:cytoplasm"/>
    <property type="evidence" value="ECO:0007669"/>
    <property type="project" value="TreeGrafter"/>
</dbReference>
<dbReference type="OrthoDB" id="10255632at2759"/>
<dbReference type="GO" id="GO:0051307">
    <property type="term" value="P:meiotic chromosome separation"/>
    <property type="evidence" value="ECO:0007669"/>
    <property type="project" value="TreeGrafter"/>
</dbReference>
<dbReference type="EMBL" id="JAACXV010000311">
    <property type="protein sequence ID" value="KAF7280237.1"/>
    <property type="molecule type" value="Genomic_DNA"/>
</dbReference>
<accession>A0A834IJC7</accession>
<dbReference type="InterPro" id="IPR005314">
    <property type="entry name" value="Peptidase_C50"/>
</dbReference>
<dbReference type="Proteomes" id="UP000625711">
    <property type="component" value="Unassembled WGS sequence"/>
</dbReference>
<evidence type="ECO:0000313" key="6">
    <source>
        <dbReference type="EMBL" id="KAF7280237.1"/>
    </source>
</evidence>
<gene>
    <name evidence="6" type="ORF">GWI33_006280</name>
</gene>
<comment type="catalytic activity">
    <reaction evidence="1">
        <text>All bonds known to be hydrolyzed by this endopeptidase have arginine in P1 and an acidic residue in P4. P6 is often occupied by an acidic residue or by a hydroxy-amino-acid residue, the phosphorylation of which enhances cleavage.</text>
        <dbReference type="EC" id="3.4.22.49"/>
    </reaction>
</comment>
<evidence type="ECO:0000259" key="5">
    <source>
        <dbReference type="PROSITE" id="PS51700"/>
    </source>
</evidence>
<dbReference type="GO" id="GO:0072686">
    <property type="term" value="C:mitotic spindle"/>
    <property type="evidence" value="ECO:0007669"/>
    <property type="project" value="TreeGrafter"/>
</dbReference>
<keyword evidence="7" id="KW-1185">Reference proteome</keyword>
<dbReference type="EC" id="3.4.22.49" evidence="2"/>
<keyword evidence="4" id="KW-0159">Chromosome partition</keyword>
<protein>
    <recommendedName>
        <fullName evidence="2">separase</fullName>
        <ecNumber evidence="2">3.4.22.49</ecNumber>
    </recommendedName>
</protein>
<dbReference type="GO" id="GO:0005634">
    <property type="term" value="C:nucleus"/>
    <property type="evidence" value="ECO:0007669"/>
    <property type="project" value="InterPro"/>
</dbReference>
<feature type="domain" description="Peptidase C50" evidence="5">
    <location>
        <begin position="389"/>
        <end position="485"/>
    </location>
</feature>
<dbReference type="PANTHER" id="PTHR12792">
    <property type="entry name" value="EXTRA SPINDLE POLES 1-RELATED"/>
    <property type="match status" value="1"/>
</dbReference>